<evidence type="ECO:0000256" key="1">
    <source>
        <dbReference type="SAM" id="Phobius"/>
    </source>
</evidence>
<proteinExistence type="predicted"/>
<dbReference type="AlphaFoldDB" id="A0A2V5J4G7"/>
<keyword evidence="3" id="KW-1185">Reference proteome</keyword>
<keyword evidence="1" id="KW-1133">Transmembrane helix</keyword>
<reference evidence="2 3" key="1">
    <citation type="submission" date="2018-05" db="EMBL/GenBank/DDBJ databases">
        <title>Genetic diversity of glacier-inhabiting Cryobacterium bacteria in China and description of Cryobacterium mengkeensis sp. nov. and Arthrobacter glacialis sp. nov.</title>
        <authorList>
            <person name="Liu Q."/>
            <person name="Xin Y.-H."/>
        </authorList>
    </citation>
    <scope>NUCLEOTIDE SEQUENCE [LARGE SCALE GENOMIC DNA]</scope>
    <source>
        <strain evidence="2 3">B7</strain>
    </source>
</reference>
<organism evidence="2 3">
    <name type="scientific">Arthrobacter psychrolactophilus</name>
    <dbReference type="NCBI Taxonomy" id="92442"/>
    <lineage>
        <taxon>Bacteria</taxon>
        <taxon>Bacillati</taxon>
        <taxon>Actinomycetota</taxon>
        <taxon>Actinomycetes</taxon>
        <taxon>Micrococcales</taxon>
        <taxon>Micrococcaceae</taxon>
        <taxon>Arthrobacter</taxon>
    </lineage>
</organism>
<keyword evidence="1" id="KW-0472">Membrane</keyword>
<protein>
    <submittedName>
        <fullName evidence="2">Uncharacterized protein</fullName>
    </submittedName>
</protein>
<accession>A0A2V5J4G7</accession>
<sequence>MRHAVGREWYLFGVDLNLDGRVPGRQRKRILADLRDCIDTEAETTSLKAVLAGLGKPGVLAKSYVEDADHSRPLWSGGLMVATGVLVSYWLFFFTYVLGMYSVVSQVGGEFHSHFLFVNVMAFSDNTGIGVGWFDAAAWWVPLALTMVAFVLGSRSWRVFRR</sequence>
<feature type="transmembrane region" description="Helical" evidence="1">
    <location>
        <begin position="139"/>
        <end position="157"/>
    </location>
</feature>
<dbReference type="Proteomes" id="UP000247980">
    <property type="component" value="Unassembled WGS sequence"/>
</dbReference>
<feature type="transmembrane region" description="Helical" evidence="1">
    <location>
        <begin position="79"/>
        <end position="103"/>
    </location>
</feature>
<name>A0A2V5J4G7_9MICC</name>
<gene>
    <name evidence="2" type="ORF">CVS30_16875</name>
</gene>
<evidence type="ECO:0000313" key="3">
    <source>
        <dbReference type="Proteomes" id="UP000247980"/>
    </source>
</evidence>
<dbReference type="EMBL" id="QJVC01000027">
    <property type="protein sequence ID" value="PYI37210.1"/>
    <property type="molecule type" value="Genomic_DNA"/>
</dbReference>
<comment type="caution">
    <text evidence="2">The sequence shown here is derived from an EMBL/GenBank/DDBJ whole genome shotgun (WGS) entry which is preliminary data.</text>
</comment>
<keyword evidence="1" id="KW-0812">Transmembrane</keyword>
<evidence type="ECO:0000313" key="2">
    <source>
        <dbReference type="EMBL" id="PYI37210.1"/>
    </source>
</evidence>